<dbReference type="GeneID" id="94831808"/>
<evidence type="ECO:0000259" key="1">
    <source>
        <dbReference type="PROSITE" id="PS50206"/>
    </source>
</evidence>
<dbReference type="AlphaFoldDB" id="A0A1J4KYP3"/>
<dbReference type="GO" id="GO:0110032">
    <property type="term" value="P:positive regulation of G2/MI transition of meiotic cell cycle"/>
    <property type="evidence" value="ECO:0007669"/>
    <property type="project" value="TreeGrafter"/>
</dbReference>
<keyword evidence="3" id="KW-1185">Reference proteome</keyword>
<dbReference type="InterPro" id="IPR001763">
    <property type="entry name" value="Rhodanese-like_dom"/>
</dbReference>
<dbReference type="RefSeq" id="XP_068369505.1">
    <property type="nucleotide sequence ID" value="XM_068497104.1"/>
</dbReference>
<name>A0A1J4KYP3_9EUKA</name>
<dbReference type="Gene3D" id="3.40.250.10">
    <property type="entry name" value="Rhodanese-like domain"/>
    <property type="match status" value="1"/>
</dbReference>
<dbReference type="GO" id="GO:0004725">
    <property type="term" value="F:protein tyrosine phosphatase activity"/>
    <property type="evidence" value="ECO:0007669"/>
    <property type="project" value="TreeGrafter"/>
</dbReference>
<dbReference type="InterPro" id="IPR036873">
    <property type="entry name" value="Rhodanese-like_dom_sf"/>
</dbReference>
<accession>A0A1J4KYP3</accession>
<comment type="caution">
    <text evidence="2">The sequence shown here is derived from an EMBL/GenBank/DDBJ whole genome shotgun (WGS) entry which is preliminary data.</text>
</comment>
<feature type="domain" description="Rhodanese" evidence="1">
    <location>
        <begin position="70"/>
        <end position="165"/>
    </location>
</feature>
<sequence>MYTRSRCNSEDLRSINVSHKIADEIPNETIRRHSMKHIPKIISVPHHQIINKYELADLVSNISINSYNCLVIFDSRYDYEYRSGRIISSFNPKSGVELCRIYSRFAERKTCFIFYCDKSMYRSKIMHSFLMGVLKGKDQDLFYKNSFILNSGFEDFIKNVPDLCVGSFIKKSDPRYVENGSLRRSMSRMRREFINYSKKDMESMKIYQEKRLSSNDADDFCNVCKNIIIPFMSKSD</sequence>
<proteinExistence type="predicted"/>
<dbReference type="GO" id="GO:0005634">
    <property type="term" value="C:nucleus"/>
    <property type="evidence" value="ECO:0007669"/>
    <property type="project" value="TreeGrafter"/>
</dbReference>
<dbReference type="GO" id="GO:0010971">
    <property type="term" value="P:positive regulation of G2/M transition of mitotic cell cycle"/>
    <property type="evidence" value="ECO:0007669"/>
    <property type="project" value="TreeGrafter"/>
</dbReference>
<dbReference type="Pfam" id="PF00581">
    <property type="entry name" value="Rhodanese"/>
    <property type="match status" value="1"/>
</dbReference>
<gene>
    <name evidence="2" type="ORF">TRFO_13211</name>
</gene>
<dbReference type="GO" id="GO:0000086">
    <property type="term" value="P:G2/M transition of mitotic cell cycle"/>
    <property type="evidence" value="ECO:0007669"/>
    <property type="project" value="TreeGrafter"/>
</dbReference>
<dbReference type="PANTHER" id="PTHR10828">
    <property type="entry name" value="M-PHASE INDUCER PHOSPHATASE DUAL SPECIFICITY PHOSPHATASE CDC25"/>
    <property type="match status" value="1"/>
</dbReference>
<evidence type="ECO:0000313" key="3">
    <source>
        <dbReference type="Proteomes" id="UP000179807"/>
    </source>
</evidence>
<organism evidence="2 3">
    <name type="scientific">Tritrichomonas foetus</name>
    <dbReference type="NCBI Taxonomy" id="1144522"/>
    <lineage>
        <taxon>Eukaryota</taxon>
        <taxon>Metamonada</taxon>
        <taxon>Parabasalia</taxon>
        <taxon>Tritrichomonadida</taxon>
        <taxon>Tritrichomonadidae</taxon>
        <taxon>Tritrichomonas</taxon>
    </lineage>
</organism>
<dbReference type="VEuPathDB" id="TrichDB:TRFO_13211"/>
<dbReference type="Proteomes" id="UP000179807">
    <property type="component" value="Unassembled WGS sequence"/>
</dbReference>
<reference evidence="2" key="1">
    <citation type="submission" date="2016-10" db="EMBL/GenBank/DDBJ databases">
        <authorList>
            <person name="Benchimol M."/>
            <person name="Almeida L.G."/>
            <person name="Vasconcelos A.T."/>
            <person name="Perreira-Neves A."/>
            <person name="Rosa I.A."/>
            <person name="Tasca T."/>
            <person name="Bogo M.R."/>
            <person name="de Souza W."/>
        </authorList>
    </citation>
    <scope>NUCLEOTIDE SEQUENCE [LARGE SCALE GENOMIC DNA]</scope>
    <source>
        <strain evidence="2">K</strain>
    </source>
</reference>
<evidence type="ECO:0000313" key="2">
    <source>
        <dbReference type="EMBL" id="OHT16369.1"/>
    </source>
</evidence>
<dbReference type="SUPFAM" id="SSF52821">
    <property type="entry name" value="Rhodanese/Cell cycle control phosphatase"/>
    <property type="match status" value="1"/>
</dbReference>
<protein>
    <submittedName>
        <fullName evidence="2">M-phase inducer phosphatase</fullName>
    </submittedName>
</protein>
<dbReference type="PROSITE" id="PS50206">
    <property type="entry name" value="RHODANESE_3"/>
    <property type="match status" value="1"/>
</dbReference>
<dbReference type="GO" id="GO:0005737">
    <property type="term" value="C:cytoplasm"/>
    <property type="evidence" value="ECO:0007669"/>
    <property type="project" value="TreeGrafter"/>
</dbReference>
<dbReference type="EMBL" id="MLAK01000112">
    <property type="protein sequence ID" value="OHT16369.1"/>
    <property type="molecule type" value="Genomic_DNA"/>
</dbReference>
<dbReference type="PANTHER" id="PTHR10828:SF17">
    <property type="entry name" value="PROTEIN-TYROSINE-PHOSPHATASE"/>
    <property type="match status" value="1"/>
</dbReference>